<evidence type="ECO:0000313" key="1">
    <source>
        <dbReference type="EMBL" id="AHV96122.1"/>
    </source>
</evidence>
<reference evidence="1 2" key="1">
    <citation type="journal article" date="2014" name="PLoS Genet.">
        <title>Comparative Genomic Analysis of N2-Fixing and Non-N2-Fixing Paenibacillus spp.: Organization, Evolution and Expression of the Nitrogen Fixation Genes.</title>
        <authorList>
            <person name="Xie J.B."/>
            <person name="Du Z."/>
            <person name="Bai L."/>
            <person name="Tian C."/>
            <person name="Zhang Y."/>
            <person name="Xie J.Y."/>
            <person name="Wang T."/>
            <person name="Liu X."/>
            <person name="Chen X."/>
            <person name="Cheng Q."/>
            <person name="Chen S."/>
            <person name="Li J."/>
        </authorList>
    </citation>
    <scope>NUCLEOTIDE SEQUENCE [LARGE SCALE GENOMIC DNA]</scope>
    <source>
        <strain evidence="1 2">T27</strain>
    </source>
</reference>
<accession>X4ZF88</accession>
<proteinExistence type="predicted"/>
<dbReference type="EMBL" id="CP004078">
    <property type="protein sequence ID" value="AHV96122.1"/>
    <property type="molecule type" value="Genomic_DNA"/>
</dbReference>
<dbReference type="AlphaFoldDB" id="X4ZF88"/>
<evidence type="ECO:0000313" key="2">
    <source>
        <dbReference type="Proteomes" id="UP000019772"/>
    </source>
</evidence>
<gene>
    <name evidence="1" type="ORF">PSAB_05930</name>
</gene>
<dbReference type="KEGG" id="psab:PSAB_05930"/>
<name>X4ZF88_9BACL</name>
<dbReference type="Proteomes" id="UP000019772">
    <property type="component" value="Chromosome"/>
</dbReference>
<protein>
    <submittedName>
        <fullName evidence="1">Uncharacterized protein</fullName>
    </submittedName>
</protein>
<organism evidence="1 2">
    <name type="scientific">Paenibacillus sabinae T27</name>
    <dbReference type="NCBI Taxonomy" id="1268072"/>
    <lineage>
        <taxon>Bacteria</taxon>
        <taxon>Bacillati</taxon>
        <taxon>Bacillota</taxon>
        <taxon>Bacilli</taxon>
        <taxon>Bacillales</taxon>
        <taxon>Paenibacillaceae</taxon>
        <taxon>Paenibacillus</taxon>
    </lineage>
</organism>
<sequence length="75" mass="9088">MKTRDERIRYVIRHRDGHFINIRCEPTHDFMKVDRWVTEDDVQAFLHGYYAPPDPDNYYAVPIKVTYELETEVSQ</sequence>
<dbReference type="STRING" id="1268072.PSAB_05930"/>
<dbReference type="HOGENOM" id="CLU_2667686_0_0_9"/>
<keyword evidence="2" id="KW-1185">Reference proteome</keyword>